<evidence type="ECO:0000313" key="1">
    <source>
        <dbReference type="EMBL" id="THF76337.1"/>
    </source>
</evidence>
<protein>
    <submittedName>
        <fullName evidence="1">Uncharacterized protein</fullName>
    </submittedName>
</protein>
<gene>
    <name evidence="1" type="ORF">E6W99_21885</name>
</gene>
<dbReference type="Proteomes" id="UP000310334">
    <property type="component" value="Unassembled WGS sequence"/>
</dbReference>
<evidence type="ECO:0000313" key="2">
    <source>
        <dbReference type="Proteomes" id="UP000310334"/>
    </source>
</evidence>
<organism evidence="1 2">
    <name type="scientific">Metabacillus sediminilitoris</name>
    <dbReference type="NCBI Taxonomy" id="2567941"/>
    <lineage>
        <taxon>Bacteria</taxon>
        <taxon>Bacillati</taxon>
        <taxon>Bacillota</taxon>
        <taxon>Bacilli</taxon>
        <taxon>Bacillales</taxon>
        <taxon>Bacillaceae</taxon>
        <taxon>Metabacillus</taxon>
    </lineage>
</organism>
<keyword evidence="2" id="KW-1185">Reference proteome</keyword>
<comment type="caution">
    <text evidence="1">The sequence shown here is derived from an EMBL/GenBank/DDBJ whole genome shotgun (WGS) entry which is preliminary data.</text>
</comment>
<dbReference type="EMBL" id="SSNT01000021">
    <property type="protein sequence ID" value="THF76337.1"/>
    <property type="molecule type" value="Genomic_DNA"/>
</dbReference>
<name>A0A4V3WEH4_9BACI</name>
<proteinExistence type="predicted"/>
<sequence length="37" mass="4182">MPETATANYQFLLWGKVILLSGGILLVIYKRKSTINE</sequence>
<reference evidence="1 2" key="1">
    <citation type="submission" date="2019-04" db="EMBL/GenBank/DDBJ databases">
        <title>Bacillus sediminilitoris sp. nov., isolated from a tidal flat sediment on the East China Sea.</title>
        <authorList>
            <person name="Wei Y."/>
            <person name="Mao H."/>
            <person name="Fang J."/>
        </authorList>
    </citation>
    <scope>NUCLEOTIDE SEQUENCE [LARGE SCALE GENOMIC DNA]</scope>
    <source>
        <strain evidence="1 2">DSL-17</strain>
    </source>
</reference>
<accession>A0A4V3WEH4</accession>
<dbReference type="AlphaFoldDB" id="A0A4V3WEH4"/>